<feature type="transmembrane region" description="Helical" evidence="1">
    <location>
        <begin position="90"/>
        <end position="107"/>
    </location>
</feature>
<dbReference type="EMBL" id="UINC01022559">
    <property type="protein sequence ID" value="SVA92434.1"/>
    <property type="molecule type" value="Genomic_DNA"/>
</dbReference>
<evidence type="ECO:0008006" key="3">
    <source>
        <dbReference type="Google" id="ProtNLM"/>
    </source>
</evidence>
<feature type="transmembrane region" description="Helical" evidence="1">
    <location>
        <begin position="6"/>
        <end position="26"/>
    </location>
</feature>
<reference evidence="2" key="1">
    <citation type="submission" date="2018-05" db="EMBL/GenBank/DDBJ databases">
        <authorList>
            <person name="Lanie J.A."/>
            <person name="Ng W.-L."/>
            <person name="Kazmierczak K.M."/>
            <person name="Andrzejewski T.M."/>
            <person name="Davidsen T.M."/>
            <person name="Wayne K.J."/>
            <person name="Tettelin H."/>
            <person name="Glass J.I."/>
            <person name="Rusch D."/>
            <person name="Podicherti R."/>
            <person name="Tsui H.-C.T."/>
            <person name="Winkler M.E."/>
        </authorList>
    </citation>
    <scope>NUCLEOTIDE SEQUENCE</scope>
</reference>
<protein>
    <recommendedName>
        <fullName evidence="3">NADH-quinone oxidoreductase subunit J</fullName>
    </recommendedName>
</protein>
<dbReference type="AlphaFoldDB" id="A0A381ZTJ5"/>
<organism evidence="2">
    <name type="scientific">marine metagenome</name>
    <dbReference type="NCBI Taxonomy" id="408172"/>
    <lineage>
        <taxon>unclassified sequences</taxon>
        <taxon>metagenomes</taxon>
        <taxon>ecological metagenomes</taxon>
    </lineage>
</organism>
<proteinExistence type="predicted"/>
<dbReference type="InterPro" id="IPR042106">
    <property type="entry name" value="Nuo/plastoQ_OxRdtase_6_NuoJ"/>
</dbReference>
<dbReference type="GO" id="GO:0008137">
    <property type="term" value="F:NADH dehydrogenase (ubiquinone) activity"/>
    <property type="evidence" value="ECO:0007669"/>
    <property type="project" value="InterPro"/>
</dbReference>
<feature type="transmembrane region" description="Helical" evidence="1">
    <location>
        <begin position="156"/>
        <end position="177"/>
    </location>
</feature>
<evidence type="ECO:0000256" key="1">
    <source>
        <dbReference type="SAM" id="Phobius"/>
    </source>
</evidence>
<keyword evidence="1" id="KW-0812">Transmembrane</keyword>
<dbReference type="PANTHER" id="PTHR33269:SF17">
    <property type="entry name" value="NADH-UBIQUINONE OXIDOREDUCTASE CHAIN 6"/>
    <property type="match status" value="1"/>
</dbReference>
<keyword evidence="1" id="KW-0472">Membrane</keyword>
<evidence type="ECO:0000313" key="2">
    <source>
        <dbReference type="EMBL" id="SVA92434.1"/>
    </source>
</evidence>
<accession>A0A381ZTJ5</accession>
<name>A0A381ZTJ5_9ZZZZ</name>
<dbReference type="InterPro" id="IPR001457">
    <property type="entry name" value="NADH_UbQ/plastoQ_OxRdtase_su6"/>
</dbReference>
<dbReference type="PANTHER" id="PTHR33269">
    <property type="entry name" value="NADH-UBIQUINONE OXIDOREDUCTASE CHAIN 6"/>
    <property type="match status" value="1"/>
</dbReference>
<dbReference type="Gene3D" id="1.20.120.1200">
    <property type="entry name" value="NADH-ubiquinone/plastoquinone oxidoreductase chain 6, subunit NuoJ"/>
    <property type="match status" value="1"/>
</dbReference>
<feature type="transmembrane region" description="Helical" evidence="1">
    <location>
        <begin position="33"/>
        <end position="54"/>
    </location>
</feature>
<sequence>MEGTLFNLFASLAVLSALLVVVNPLSRNPVTSALFLVTTMISISGLFVLLGAYFLAAVQILVYAGAVMVLFLFVIMLLDIQETARRKLNLVSLAMGLLAVGALFLVYKSSIKTTYGDQTQHQEAAADSALVEAVPAKVVGSTQALGQALFSGEKGFILPFEIISVLLLVAMVGVILLSRKEQS</sequence>
<keyword evidence="1" id="KW-1133">Transmembrane helix</keyword>
<gene>
    <name evidence="2" type="ORF">METZ01_LOCUS145288</name>
</gene>
<dbReference type="Pfam" id="PF00499">
    <property type="entry name" value="Oxidored_q3"/>
    <property type="match status" value="1"/>
</dbReference>
<feature type="transmembrane region" description="Helical" evidence="1">
    <location>
        <begin position="60"/>
        <end position="78"/>
    </location>
</feature>